<comment type="caution">
    <text evidence="1">The sequence shown here is derived from an EMBL/GenBank/DDBJ whole genome shotgun (WGS) entry which is preliminary data.</text>
</comment>
<dbReference type="EMBL" id="SLXT01000008">
    <property type="protein sequence ID" value="TCP64774.1"/>
    <property type="molecule type" value="Genomic_DNA"/>
</dbReference>
<dbReference type="AlphaFoldDB" id="A0A4R2RNW4"/>
<keyword evidence="2" id="KW-1185">Reference proteome</keyword>
<evidence type="ECO:0000313" key="1">
    <source>
        <dbReference type="EMBL" id="TCP64774.1"/>
    </source>
</evidence>
<accession>A0A4R2RNW4</accession>
<dbReference type="Proteomes" id="UP000294813">
    <property type="component" value="Unassembled WGS sequence"/>
</dbReference>
<name>A0A4R2RNW4_9FIRM</name>
<dbReference type="OrthoDB" id="1807498at2"/>
<dbReference type="Gene3D" id="3.30.2220.30">
    <property type="match status" value="1"/>
</dbReference>
<dbReference type="Pfam" id="PF08890">
    <property type="entry name" value="Phage_TAC_5"/>
    <property type="match status" value="1"/>
</dbReference>
<evidence type="ECO:0000313" key="2">
    <source>
        <dbReference type="Proteomes" id="UP000294813"/>
    </source>
</evidence>
<dbReference type="RefSeq" id="WP_131918913.1">
    <property type="nucleotide sequence ID" value="NZ_JAOQNU010000008.1"/>
</dbReference>
<gene>
    <name evidence="1" type="ORF">EDD73_108127</name>
</gene>
<proteinExistence type="predicted"/>
<organism evidence="1 2">
    <name type="scientific">Heliophilum fasciatum</name>
    <dbReference type="NCBI Taxonomy" id="35700"/>
    <lineage>
        <taxon>Bacteria</taxon>
        <taxon>Bacillati</taxon>
        <taxon>Bacillota</taxon>
        <taxon>Clostridia</taxon>
        <taxon>Eubacteriales</taxon>
        <taxon>Heliobacteriaceae</taxon>
        <taxon>Heliophilum</taxon>
    </lineage>
</organism>
<reference evidence="1 2" key="1">
    <citation type="submission" date="2019-03" db="EMBL/GenBank/DDBJ databases">
        <title>Genomic Encyclopedia of Type Strains, Phase IV (KMG-IV): sequencing the most valuable type-strain genomes for metagenomic binning, comparative biology and taxonomic classification.</title>
        <authorList>
            <person name="Goeker M."/>
        </authorList>
    </citation>
    <scope>NUCLEOTIDE SEQUENCE [LARGE SCALE GENOMIC DNA]</scope>
    <source>
        <strain evidence="1 2">DSM 11170</strain>
    </source>
</reference>
<protein>
    <submittedName>
        <fullName evidence="1">XkdN-like tail assembly chaperone</fullName>
    </submittedName>
</protein>
<sequence length="140" mass="15605">MGDLSAFFAQNVTTDITEDFVVSQRFKDKDGKPVPWTLRTMTEAENEEIRKAATRTVKGKGGIKTPETNVDEYLAKLTVASVVFPNLKDAELQKSYGVIGAEALLRKMLLPGEYAALVEKVQEMNGYDKDMNDLVEEVKN</sequence>
<dbReference type="InterPro" id="IPR038559">
    <property type="entry name" value="XkdN-like_sf"/>
</dbReference>
<dbReference type="InterPro" id="IPR014986">
    <property type="entry name" value="XkdN-like"/>
</dbReference>